<dbReference type="Pfam" id="PF13505">
    <property type="entry name" value="OMP_b-brl"/>
    <property type="match status" value="1"/>
</dbReference>
<evidence type="ECO:0000256" key="3">
    <source>
        <dbReference type="ARBA" id="ARBA00022729"/>
    </source>
</evidence>
<dbReference type="PANTHER" id="PTHR34001:SF3">
    <property type="entry name" value="BLL7405 PROTEIN"/>
    <property type="match status" value="1"/>
</dbReference>
<comment type="similarity">
    <text evidence="6">Belongs to the Omp25/RopB family.</text>
</comment>
<dbReference type="AlphaFoldDB" id="A0A3M9XL14"/>
<dbReference type="InterPro" id="IPR027385">
    <property type="entry name" value="Beta-barrel_OMP"/>
</dbReference>
<keyword evidence="3 7" id="KW-0732">Signal</keyword>
<dbReference type="OrthoDB" id="9807574at2"/>
<evidence type="ECO:0000256" key="4">
    <source>
        <dbReference type="ARBA" id="ARBA00023136"/>
    </source>
</evidence>
<feature type="chain" id="PRO_5018296173" evidence="7">
    <location>
        <begin position="24"/>
        <end position="567"/>
    </location>
</feature>
<organism evidence="9 10">
    <name type="scientific">Methylocystis hirsuta</name>
    <dbReference type="NCBI Taxonomy" id="369798"/>
    <lineage>
        <taxon>Bacteria</taxon>
        <taxon>Pseudomonadati</taxon>
        <taxon>Pseudomonadota</taxon>
        <taxon>Alphaproteobacteria</taxon>
        <taxon>Hyphomicrobiales</taxon>
        <taxon>Methylocystaceae</taxon>
        <taxon>Methylocystis</taxon>
    </lineage>
</organism>
<feature type="domain" description="Outer membrane protein beta-barrel" evidence="8">
    <location>
        <begin position="10"/>
        <end position="289"/>
    </location>
</feature>
<dbReference type="Proteomes" id="UP000268623">
    <property type="component" value="Unassembled WGS sequence"/>
</dbReference>
<dbReference type="PANTHER" id="PTHR34001">
    <property type="entry name" value="BLL7405 PROTEIN"/>
    <property type="match status" value="1"/>
</dbReference>
<dbReference type="InterPro" id="IPR051692">
    <property type="entry name" value="OMP-like"/>
</dbReference>
<comment type="subcellular location">
    <subcellularLocation>
        <location evidence="1">Cell outer membrane</location>
    </subcellularLocation>
</comment>
<accession>A0A3M9XL14</accession>
<evidence type="ECO:0000256" key="7">
    <source>
        <dbReference type="SAM" id="SignalP"/>
    </source>
</evidence>
<dbReference type="GO" id="GO:0009279">
    <property type="term" value="C:cell outer membrane"/>
    <property type="evidence" value="ECO:0007669"/>
    <property type="project" value="UniProtKB-SubCell"/>
</dbReference>
<comment type="caution">
    <text evidence="9">The sequence shown here is derived from an EMBL/GenBank/DDBJ whole genome shotgun (WGS) entry which is preliminary data.</text>
</comment>
<reference evidence="9 10" key="1">
    <citation type="submission" date="2018-08" db="EMBL/GenBank/DDBJ databases">
        <title>Genome sequence of Methylocystis hirsuta CSC1, a methanotroph able to accumulate PHAs.</title>
        <authorList>
            <person name="Bordel S."/>
            <person name="Rodriguez E."/>
            <person name="Gancedo J."/>
            <person name="Munoz R."/>
        </authorList>
    </citation>
    <scope>NUCLEOTIDE SEQUENCE [LARGE SCALE GENOMIC DNA]</scope>
    <source>
        <strain evidence="9 10">CSC1</strain>
    </source>
</reference>
<dbReference type="EMBL" id="QWDD01000001">
    <property type="protein sequence ID" value="RNJ48485.1"/>
    <property type="molecule type" value="Genomic_DNA"/>
</dbReference>
<dbReference type="RefSeq" id="WP_123174488.1">
    <property type="nucleotide sequence ID" value="NZ_QWDD01000001.1"/>
</dbReference>
<dbReference type="SUPFAM" id="SSF56925">
    <property type="entry name" value="OMPA-like"/>
    <property type="match status" value="2"/>
</dbReference>
<keyword evidence="10" id="KW-1185">Reference proteome</keyword>
<feature type="signal peptide" evidence="7">
    <location>
        <begin position="1"/>
        <end position="23"/>
    </location>
</feature>
<evidence type="ECO:0000313" key="9">
    <source>
        <dbReference type="EMBL" id="RNJ48485.1"/>
    </source>
</evidence>
<dbReference type="Gene3D" id="2.40.160.20">
    <property type="match status" value="2"/>
</dbReference>
<evidence type="ECO:0000256" key="5">
    <source>
        <dbReference type="ARBA" id="ARBA00023237"/>
    </source>
</evidence>
<evidence type="ECO:0000256" key="2">
    <source>
        <dbReference type="ARBA" id="ARBA00009330"/>
    </source>
</evidence>
<proteinExistence type="inferred from homology"/>
<dbReference type="InterPro" id="IPR005618">
    <property type="entry name" value="OMPW"/>
</dbReference>
<dbReference type="InterPro" id="IPR011250">
    <property type="entry name" value="OMP/PagP_B-barrel"/>
</dbReference>
<gene>
    <name evidence="9" type="ORF">D1O30_01420</name>
</gene>
<evidence type="ECO:0000259" key="8">
    <source>
        <dbReference type="Pfam" id="PF13505"/>
    </source>
</evidence>
<evidence type="ECO:0000256" key="6">
    <source>
        <dbReference type="ARBA" id="ARBA00038306"/>
    </source>
</evidence>
<keyword evidence="5" id="KW-0998">Cell outer membrane</keyword>
<dbReference type="Pfam" id="PF03922">
    <property type="entry name" value="OmpW"/>
    <property type="match status" value="1"/>
</dbReference>
<name>A0A3M9XL14_9HYPH</name>
<sequence length="567" mass="59060">MKNFVRGALAALVVGSVGAAAQAADLPRYKAPPPPLPPAFTWTGLYGGVNIGYAFGASSQETGGLSYLSGGVFAPVAPLGSTWTTGQNLQGVVGGGQLGYNYQFNPWLVLGAEADIQAADIGSHGNAAIGIVDVFGPHVQSVNSTKKVDWFGTVRGRVGFTLPSMPNLMVYGTGGFAYGQVVHNAGFADNYTFAGAALLGGGALGHGYYDNTRVGWAAGGGVEWSPSMFPTWSLKAEYLYVDLGSTRANSVPLNGGVPALIGFTTPVFAGTQNSPTRFHTVRAGINWHFDPFAVVAPSSTSGALPSVKGPPPAFVDSYQPFQVRLKVAGVIPLDGHGKVYDSGAGYPGLGSIGRLSGLTGANGLIAGASTNTSTSIIPMLDVAYYLNKNWAIEAICCVAPHHIQGTGTIASDFARAWLFPPSLMVQYHFTNFGAIQPYLGVGVNFTTFWNTRVNNDTWSIPFAPGAPLAAAGGVFSTFQYATVSPSWGVVGQAGVDYMLNDHWGVNLDVKYIGLHPMVHSTVISFAPAAPVLGAIFIPVKVSLPINPIVISAGLTYRFGGSLLSPLF</sequence>
<evidence type="ECO:0000256" key="1">
    <source>
        <dbReference type="ARBA" id="ARBA00004442"/>
    </source>
</evidence>
<protein>
    <submittedName>
        <fullName evidence="9">OmpW family protein</fullName>
    </submittedName>
</protein>
<evidence type="ECO:0000313" key="10">
    <source>
        <dbReference type="Proteomes" id="UP000268623"/>
    </source>
</evidence>
<comment type="similarity">
    <text evidence="2">Belongs to the OmpW/AlkL family.</text>
</comment>
<keyword evidence="4" id="KW-0472">Membrane</keyword>